<reference evidence="1 2" key="1">
    <citation type="submission" date="2020-08" db="EMBL/GenBank/DDBJ databases">
        <title>Sequencing the genomes of 1000 actinobacteria strains.</title>
        <authorList>
            <person name="Klenk H.-P."/>
        </authorList>
    </citation>
    <scope>NUCLEOTIDE SEQUENCE [LARGE SCALE GENOMIC DNA]</scope>
    <source>
        <strain evidence="1 2">DSM 23974</strain>
    </source>
</reference>
<dbReference type="EMBL" id="JACHNA010000001">
    <property type="protein sequence ID" value="MBB4735511.1"/>
    <property type="molecule type" value="Genomic_DNA"/>
</dbReference>
<dbReference type="Proteomes" id="UP000540191">
    <property type="component" value="Unassembled WGS sequence"/>
</dbReference>
<evidence type="ECO:0000313" key="1">
    <source>
        <dbReference type="EMBL" id="MBB4735511.1"/>
    </source>
</evidence>
<name>A0A7W7M3C5_9MICC</name>
<organism evidence="1 2">
    <name type="scientific">Micrococcus cohnii</name>
    <dbReference type="NCBI Taxonomy" id="993416"/>
    <lineage>
        <taxon>Bacteria</taxon>
        <taxon>Bacillati</taxon>
        <taxon>Actinomycetota</taxon>
        <taxon>Actinomycetes</taxon>
        <taxon>Micrococcales</taxon>
        <taxon>Micrococcaceae</taxon>
        <taxon>Micrococcus</taxon>
    </lineage>
</organism>
<dbReference type="AlphaFoldDB" id="A0A7W7M3C5"/>
<comment type="caution">
    <text evidence="1">The sequence shown here is derived from an EMBL/GenBank/DDBJ whole genome shotgun (WGS) entry which is preliminary data.</text>
</comment>
<sequence>MSDEVNPMHRRNAHASDIVVRTVVTESESAVWIGEAAQRA</sequence>
<gene>
    <name evidence="1" type="ORF">HDA30_001019</name>
</gene>
<protein>
    <submittedName>
        <fullName evidence="1">Uncharacterized protein</fullName>
    </submittedName>
</protein>
<evidence type="ECO:0000313" key="2">
    <source>
        <dbReference type="Proteomes" id="UP000540191"/>
    </source>
</evidence>
<proteinExistence type="predicted"/>
<keyword evidence="2" id="KW-1185">Reference proteome</keyword>
<accession>A0A7W7M3C5</accession>